<comment type="caution">
    <text evidence="5">The sequence shown here is derived from an EMBL/GenBank/DDBJ whole genome shotgun (WGS) entry which is preliminary data.</text>
</comment>
<protein>
    <recommendedName>
        <fullName evidence="1">diguanylate cyclase</fullName>
        <ecNumber evidence="1">2.7.7.65</ecNumber>
    </recommendedName>
</protein>
<dbReference type="InterPro" id="IPR029787">
    <property type="entry name" value="Nucleotide_cyclase"/>
</dbReference>
<feature type="domain" description="GGDEF" evidence="4">
    <location>
        <begin position="288"/>
        <end position="415"/>
    </location>
</feature>
<dbReference type="PROSITE" id="PS50887">
    <property type="entry name" value="GGDEF"/>
    <property type="match status" value="1"/>
</dbReference>
<dbReference type="EMBL" id="JAKGAS010000003">
    <property type="protein sequence ID" value="MCF2948042.1"/>
    <property type="molecule type" value="Genomic_DNA"/>
</dbReference>
<dbReference type="PANTHER" id="PTHR45138:SF9">
    <property type="entry name" value="DIGUANYLATE CYCLASE DGCM-RELATED"/>
    <property type="match status" value="1"/>
</dbReference>
<accession>A0ABS9D523</accession>
<evidence type="ECO:0000313" key="6">
    <source>
        <dbReference type="Proteomes" id="UP001521137"/>
    </source>
</evidence>
<keyword evidence="3" id="KW-0812">Transmembrane</keyword>
<evidence type="ECO:0000256" key="2">
    <source>
        <dbReference type="ARBA" id="ARBA00034247"/>
    </source>
</evidence>
<dbReference type="RefSeq" id="WP_235311606.1">
    <property type="nucleotide sequence ID" value="NZ_JAKGAS010000003.1"/>
</dbReference>
<organism evidence="5 6">
    <name type="scientific">Paraglaciecola algarum</name>
    <dbReference type="NCBI Taxonomy" id="3050085"/>
    <lineage>
        <taxon>Bacteria</taxon>
        <taxon>Pseudomonadati</taxon>
        <taxon>Pseudomonadota</taxon>
        <taxon>Gammaproteobacteria</taxon>
        <taxon>Alteromonadales</taxon>
        <taxon>Alteromonadaceae</taxon>
        <taxon>Paraglaciecola</taxon>
    </lineage>
</organism>
<dbReference type="SUPFAM" id="SSF55073">
    <property type="entry name" value="Nucleotide cyclase"/>
    <property type="match status" value="1"/>
</dbReference>
<dbReference type="Gene3D" id="3.30.70.270">
    <property type="match status" value="1"/>
</dbReference>
<evidence type="ECO:0000259" key="4">
    <source>
        <dbReference type="PROSITE" id="PS50887"/>
    </source>
</evidence>
<dbReference type="SUPFAM" id="SSF49785">
    <property type="entry name" value="Galactose-binding domain-like"/>
    <property type="match status" value="1"/>
</dbReference>
<dbReference type="NCBIfam" id="TIGR00254">
    <property type="entry name" value="GGDEF"/>
    <property type="match status" value="1"/>
</dbReference>
<dbReference type="CDD" id="cd01949">
    <property type="entry name" value="GGDEF"/>
    <property type="match status" value="1"/>
</dbReference>
<proteinExistence type="predicted"/>
<name>A0ABS9D523_9ALTE</name>
<feature type="transmembrane region" description="Helical" evidence="3">
    <location>
        <begin position="202"/>
        <end position="224"/>
    </location>
</feature>
<sequence length="415" mass="47093">MASLSVILLVIPEKLFFTTQSLSPNDYPSGIFGDQASGGSSTVKWLNKDKSHWLCELNDTSANPYCSWQLTVVGKDGKGIDMSNFSTITLYGKSTGVADYFRVYLRNRNPEYYVFNDTSTTKYNVIELPTSSLSEGIKIKLADFKVADWWLSANKIALEHSHPEFNDVIYIELQNATFHREGKQEFQLDRIELEGAIFSQELLYKIIVLTWISCILALLIFRVFTLNKNLKENIAYQQELVSINKLLNLENQKFEDLAKTDMLTGLLNRLGIRDILYEGLTSWKRNKKPFSFVLLDIDHFKSLNDTYGHDVGDKVLKTLAKLLTENVRSSDYLARWGGEEFILVCPNTNLSEAQQLAELLRSKIEQMKLTETGPITASFGVATMATASLDSLFKSSDKALYQAKEQGRNKVVIHR</sequence>
<comment type="catalytic activity">
    <reaction evidence="2">
        <text>2 GTP = 3',3'-c-di-GMP + 2 diphosphate</text>
        <dbReference type="Rhea" id="RHEA:24898"/>
        <dbReference type="ChEBI" id="CHEBI:33019"/>
        <dbReference type="ChEBI" id="CHEBI:37565"/>
        <dbReference type="ChEBI" id="CHEBI:58805"/>
        <dbReference type="EC" id="2.7.7.65"/>
    </reaction>
</comment>
<dbReference type="Pfam" id="PF00990">
    <property type="entry name" value="GGDEF"/>
    <property type="match status" value="1"/>
</dbReference>
<keyword evidence="6" id="KW-1185">Reference proteome</keyword>
<dbReference type="SMART" id="SM00267">
    <property type="entry name" value="GGDEF"/>
    <property type="match status" value="1"/>
</dbReference>
<keyword evidence="3" id="KW-1133">Transmembrane helix</keyword>
<gene>
    <name evidence="5" type="ORF">L0668_07990</name>
</gene>
<dbReference type="InterPro" id="IPR008979">
    <property type="entry name" value="Galactose-bd-like_sf"/>
</dbReference>
<dbReference type="PANTHER" id="PTHR45138">
    <property type="entry name" value="REGULATORY COMPONENTS OF SENSORY TRANSDUCTION SYSTEM"/>
    <property type="match status" value="1"/>
</dbReference>
<dbReference type="EC" id="2.7.7.65" evidence="1"/>
<dbReference type="InterPro" id="IPR043128">
    <property type="entry name" value="Rev_trsase/Diguanyl_cyclase"/>
</dbReference>
<evidence type="ECO:0000313" key="5">
    <source>
        <dbReference type="EMBL" id="MCF2948042.1"/>
    </source>
</evidence>
<evidence type="ECO:0000256" key="1">
    <source>
        <dbReference type="ARBA" id="ARBA00012528"/>
    </source>
</evidence>
<dbReference type="InterPro" id="IPR050469">
    <property type="entry name" value="Diguanylate_Cyclase"/>
</dbReference>
<dbReference type="Proteomes" id="UP001521137">
    <property type="component" value="Unassembled WGS sequence"/>
</dbReference>
<reference evidence="5 6" key="1">
    <citation type="submission" date="2022-01" db="EMBL/GenBank/DDBJ databases">
        <title>Paraglaciecola sp. G1-23.</title>
        <authorList>
            <person name="Jin M.S."/>
            <person name="Han D.M."/>
            <person name="Kim H.M."/>
            <person name="Jeon C.O."/>
        </authorList>
    </citation>
    <scope>NUCLEOTIDE SEQUENCE [LARGE SCALE GENOMIC DNA]</scope>
    <source>
        <strain evidence="5 6">G1-23</strain>
    </source>
</reference>
<evidence type="ECO:0000256" key="3">
    <source>
        <dbReference type="SAM" id="Phobius"/>
    </source>
</evidence>
<dbReference type="InterPro" id="IPR000160">
    <property type="entry name" value="GGDEF_dom"/>
</dbReference>
<keyword evidence="3" id="KW-0472">Membrane</keyword>